<keyword evidence="5 8" id="KW-0133">Cell shape</keyword>
<keyword evidence="6 9" id="KW-1133">Transmembrane helix</keyword>
<comment type="subcellular location">
    <subcellularLocation>
        <location evidence="8">Cell inner membrane</location>
    </subcellularLocation>
    <subcellularLocation>
        <location evidence="1">Cell membrane</location>
        <topology evidence="1">Multi-pass membrane protein</topology>
    </subcellularLocation>
</comment>
<feature type="transmembrane region" description="Helical" evidence="9">
    <location>
        <begin position="74"/>
        <end position="94"/>
    </location>
</feature>
<feature type="transmembrane region" description="Helical" evidence="9">
    <location>
        <begin position="106"/>
        <end position="129"/>
    </location>
</feature>
<dbReference type="PANTHER" id="PTHR37484">
    <property type="entry name" value="ROD SHAPE-DETERMINING PROTEIN MRED"/>
    <property type="match status" value="1"/>
</dbReference>
<keyword evidence="4 9" id="KW-0812">Transmembrane</keyword>
<evidence type="ECO:0000256" key="6">
    <source>
        <dbReference type="ARBA" id="ARBA00022989"/>
    </source>
</evidence>
<dbReference type="Pfam" id="PF04093">
    <property type="entry name" value="MreD"/>
    <property type="match status" value="1"/>
</dbReference>
<gene>
    <name evidence="10" type="ORF">EV694_0168</name>
</gene>
<evidence type="ECO:0000313" key="10">
    <source>
        <dbReference type="EMBL" id="TCK01553.1"/>
    </source>
</evidence>
<feature type="transmembrane region" description="Helical" evidence="9">
    <location>
        <begin position="6"/>
        <end position="25"/>
    </location>
</feature>
<dbReference type="AlphaFoldDB" id="A0A4R1G4X6"/>
<reference evidence="10 11" key="1">
    <citation type="submission" date="2019-03" db="EMBL/GenBank/DDBJ databases">
        <title>Genomic Encyclopedia of Type Strains, Phase IV (KMG-IV): sequencing the most valuable type-strain genomes for metagenomic binning, comparative biology and taxonomic classification.</title>
        <authorList>
            <person name="Goeker M."/>
        </authorList>
    </citation>
    <scope>NUCLEOTIDE SEQUENCE [LARGE SCALE GENOMIC DNA]</scope>
    <source>
        <strain evidence="10 11">DSM 15534</strain>
    </source>
</reference>
<dbReference type="NCBIfam" id="TIGR03426">
    <property type="entry name" value="shape_MreD"/>
    <property type="match status" value="1"/>
</dbReference>
<evidence type="ECO:0000256" key="7">
    <source>
        <dbReference type="ARBA" id="ARBA00023136"/>
    </source>
</evidence>
<dbReference type="EMBL" id="SMFT01000001">
    <property type="protein sequence ID" value="TCK01553.1"/>
    <property type="molecule type" value="Genomic_DNA"/>
</dbReference>
<evidence type="ECO:0000256" key="3">
    <source>
        <dbReference type="ARBA" id="ARBA00022475"/>
    </source>
</evidence>
<dbReference type="RefSeq" id="WP_132687911.1">
    <property type="nucleotide sequence ID" value="NZ_SMFT01000001.1"/>
</dbReference>
<dbReference type="GO" id="GO:0008360">
    <property type="term" value="P:regulation of cell shape"/>
    <property type="evidence" value="ECO:0007669"/>
    <property type="project" value="UniProtKB-UniRule"/>
</dbReference>
<dbReference type="Proteomes" id="UP000294702">
    <property type="component" value="Unassembled WGS sequence"/>
</dbReference>
<feature type="transmembrane region" description="Helical" evidence="9">
    <location>
        <begin position="37"/>
        <end position="62"/>
    </location>
</feature>
<organism evidence="10 11">
    <name type="scientific">Volucribacter psittacicida</name>
    <dbReference type="NCBI Taxonomy" id="203482"/>
    <lineage>
        <taxon>Bacteria</taxon>
        <taxon>Pseudomonadati</taxon>
        <taxon>Pseudomonadota</taxon>
        <taxon>Gammaproteobacteria</taxon>
        <taxon>Pasteurellales</taxon>
        <taxon>Pasteurellaceae</taxon>
        <taxon>Volucribacter</taxon>
    </lineage>
</organism>
<feature type="transmembrane region" description="Helical" evidence="9">
    <location>
        <begin position="135"/>
        <end position="152"/>
    </location>
</feature>
<comment type="caution">
    <text evidence="10">The sequence shown here is derived from an EMBL/GenBank/DDBJ whole genome shotgun (WGS) entry which is preliminary data.</text>
</comment>
<protein>
    <recommendedName>
        <fullName evidence="8">Rod shape-determining protein MreD</fullName>
    </recommendedName>
</protein>
<comment type="similarity">
    <text evidence="2 8">Belongs to the MreD family.</text>
</comment>
<dbReference type="GO" id="GO:0005886">
    <property type="term" value="C:plasma membrane"/>
    <property type="evidence" value="ECO:0007669"/>
    <property type="project" value="UniProtKB-SubCell"/>
</dbReference>
<keyword evidence="11" id="KW-1185">Reference proteome</keyword>
<name>A0A4R1G4X6_9PAST</name>
<dbReference type="PANTHER" id="PTHR37484:SF1">
    <property type="entry name" value="ROD SHAPE-DETERMINING PROTEIN MRED"/>
    <property type="match status" value="1"/>
</dbReference>
<keyword evidence="7 8" id="KW-0472">Membrane</keyword>
<evidence type="ECO:0000256" key="1">
    <source>
        <dbReference type="ARBA" id="ARBA00004651"/>
    </source>
</evidence>
<evidence type="ECO:0000256" key="4">
    <source>
        <dbReference type="ARBA" id="ARBA00022692"/>
    </source>
</evidence>
<dbReference type="OrthoDB" id="6647425at2"/>
<evidence type="ECO:0000256" key="8">
    <source>
        <dbReference type="PIRNR" id="PIRNR018472"/>
    </source>
</evidence>
<evidence type="ECO:0000313" key="11">
    <source>
        <dbReference type="Proteomes" id="UP000294702"/>
    </source>
</evidence>
<accession>A0A4R1G4X6</accession>
<comment type="function">
    <text evidence="8">Involved in formation of the rod shape of the cell. May also contribute to regulation of formation of penicillin-binding proteins.</text>
</comment>
<evidence type="ECO:0000256" key="2">
    <source>
        <dbReference type="ARBA" id="ARBA00007776"/>
    </source>
</evidence>
<dbReference type="InterPro" id="IPR026034">
    <property type="entry name" value="MreD_proteobac"/>
</dbReference>
<dbReference type="PIRSF" id="PIRSF018472">
    <property type="entry name" value="MreD_proteobac"/>
    <property type="match status" value="1"/>
</dbReference>
<sequence length="162" mass="18784">MKGNLILQWAILLSIFIIALTLEIMPWPTSLQSFRPAWLIMVLTYWAMATPNKISIGSAFILGVLWDLILGSNLGVHALILSVFTYLISANHLILRNLSLWQQSLLMILFVILIRFGIFFIELFLHTAVFNWQEIFGAIVSGLLWPWLFLLLRKIRRKLYIK</sequence>
<evidence type="ECO:0000256" key="9">
    <source>
        <dbReference type="SAM" id="Phobius"/>
    </source>
</evidence>
<evidence type="ECO:0000256" key="5">
    <source>
        <dbReference type="ARBA" id="ARBA00022960"/>
    </source>
</evidence>
<proteinExistence type="inferred from homology"/>
<dbReference type="InterPro" id="IPR007227">
    <property type="entry name" value="Cell_shape_determining_MreD"/>
</dbReference>
<keyword evidence="3 8" id="KW-1003">Cell membrane</keyword>
<keyword evidence="8" id="KW-0997">Cell inner membrane</keyword>